<evidence type="ECO:0000256" key="4">
    <source>
        <dbReference type="ARBA" id="ARBA00022741"/>
    </source>
</evidence>
<evidence type="ECO:0000259" key="10">
    <source>
        <dbReference type="Pfam" id="PF02463"/>
    </source>
</evidence>
<reference evidence="11 12" key="1">
    <citation type="submission" date="2019-06" db="EMBL/GenBank/DDBJ databases">
        <title>Quisquiliibacterium sp. nov., isolated from a maize field.</title>
        <authorList>
            <person name="Lin S.-Y."/>
            <person name="Tsai C.-F."/>
            <person name="Young C.-C."/>
        </authorList>
    </citation>
    <scope>NUCLEOTIDE SEQUENCE [LARGE SCALE GENOMIC DNA]</scope>
    <source>
        <strain evidence="11 12">CC-CFT501</strain>
    </source>
</reference>
<dbReference type="PANTHER" id="PTHR11059">
    <property type="entry name" value="DNA REPAIR PROTEIN RECN"/>
    <property type="match status" value="1"/>
</dbReference>
<comment type="similarity">
    <text evidence="2 9">Belongs to the RecN family.</text>
</comment>
<organism evidence="11 12">
    <name type="scientific">Zeimonas arvi</name>
    <dbReference type="NCBI Taxonomy" id="2498847"/>
    <lineage>
        <taxon>Bacteria</taxon>
        <taxon>Pseudomonadati</taxon>
        <taxon>Pseudomonadota</taxon>
        <taxon>Betaproteobacteria</taxon>
        <taxon>Burkholderiales</taxon>
        <taxon>Burkholderiaceae</taxon>
        <taxon>Zeimonas</taxon>
    </lineage>
</organism>
<dbReference type="FunFam" id="3.40.50.300:FF:000356">
    <property type="entry name" value="DNA repair protein RecN"/>
    <property type="match status" value="1"/>
</dbReference>
<evidence type="ECO:0000313" key="11">
    <source>
        <dbReference type="EMBL" id="TXL66164.1"/>
    </source>
</evidence>
<dbReference type="CDD" id="cd03241">
    <property type="entry name" value="ABC_RecN"/>
    <property type="match status" value="2"/>
</dbReference>
<accession>A0A5C8NYS6</accession>
<keyword evidence="6" id="KW-0067">ATP-binding</keyword>
<evidence type="ECO:0000256" key="6">
    <source>
        <dbReference type="ARBA" id="ARBA00022840"/>
    </source>
</evidence>
<sequence>MLLGLRLRDFVIVDEAELEFGAGFTVLSGETGAGKSILLDALGLAMGGRADAGVVREGAARADITAVFGSSPELDAWLAERELAGDPGSVLLRRVVDADGRSRALVNGNPATAALLRELGERLVDIHGQHAAQSLLRADGQRLLLDAFAGLSDEARAVGEAWSAWRALAREVEAAETGQRELALERDRLAWQAGELEKLRLAPGEWQALNEEQKRLAHAASLIEGTRGAADALAESDDALSGRLHHLLQRLRPLAAIDERLSEAVELLDSAAIQVDEAASSLSAYADRVDLDPERLRQAEQRITAIFEAARRMRLAPDQIPGALTDMRSRLAELEAAQDLDALRAKATAARERFDALAAKLSAARRKAARRLADGVSAHLAELGMAGGRLQVACEVGEPSASGVDAIEFRVAAHAGATPRPLARVASGGELSRIGLAISVLAAQANPVPTLIFDEADAGVGGAVADAIGALMRRLGGDRQVLCVTHLPQVAAKAHRHYRVSKEAVDGAAVSRIEALDRPGRVEEIARMLGGAEITATTRKHAREMLAQG</sequence>
<evidence type="ECO:0000313" key="12">
    <source>
        <dbReference type="Proteomes" id="UP000321548"/>
    </source>
</evidence>
<evidence type="ECO:0000256" key="9">
    <source>
        <dbReference type="PIRNR" id="PIRNR003128"/>
    </source>
</evidence>
<dbReference type="GO" id="GO:0009432">
    <property type="term" value="P:SOS response"/>
    <property type="evidence" value="ECO:0007669"/>
    <property type="project" value="UniProtKB-ARBA"/>
</dbReference>
<dbReference type="GO" id="GO:0043590">
    <property type="term" value="C:bacterial nucleoid"/>
    <property type="evidence" value="ECO:0007669"/>
    <property type="project" value="TreeGrafter"/>
</dbReference>
<dbReference type="Pfam" id="PF02463">
    <property type="entry name" value="SMC_N"/>
    <property type="match status" value="1"/>
</dbReference>
<evidence type="ECO:0000256" key="2">
    <source>
        <dbReference type="ARBA" id="ARBA00009441"/>
    </source>
</evidence>
<evidence type="ECO:0000256" key="3">
    <source>
        <dbReference type="ARBA" id="ARBA00021315"/>
    </source>
</evidence>
<dbReference type="SUPFAM" id="SSF52540">
    <property type="entry name" value="P-loop containing nucleoside triphosphate hydrolases"/>
    <property type="match status" value="2"/>
</dbReference>
<protein>
    <recommendedName>
        <fullName evidence="3 9">DNA repair protein RecN</fullName>
    </recommendedName>
    <alternativeName>
        <fullName evidence="8 9">Recombination protein N</fullName>
    </alternativeName>
</protein>
<keyword evidence="4" id="KW-0547">Nucleotide-binding</keyword>
<dbReference type="Proteomes" id="UP000321548">
    <property type="component" value="Unassembled WGS sequence"/>
</dbReference>
<dbReference type="InterPro" id="IPR003395">
    <property type="entry name" value="RecF/RecN/SMC_N"/>
</dbReference>
<dbReference type="PANTHER" id="PTHR11059:SF0">
    <property type="entry name" value="DNA REPAIR PROTEIN RECN"/>
    <property type="match status" value="1"/>
</dbReference>
<proteinExistence type="inferred from homology"/>
<dbReference type="OrthoDB" id="9806954at2"/>
<dbReference type="GO" id="GO:0005524">
    <property type="term" value="F:ATP binding"/>
    <property type="evidence" value="ECO:0007669"/>
    <property type="project" value="UniProtKB-KW"/>
</dbReference>
<evidence type="ECO:0000256" key="5">
    <source>
        <dbReference type="ARBA" id="ARBA00022763"/>
    </source>
</evidence>
<dbReference type="GO" id="GO:0006310">
    <property type="term" value="P:DNA recombination"/>
    <property type="evidence" value="ECO:0007669"/>
    <property type="project" value="InterPro"/>
</dbReference>
<dbReference type="PIRSF" id="PIRSF003128">
    <property type="entry name" value="RecN"/>
    <property type="match status" value="1"/>
</dbReference>
<dbReference type="RefSeq" id="WP_147704076.1">
    <property type="nucleotide sequence ID" value="NZ_VDUY01000003.1"/>
</dbReference>
<gene>
    <name evidence="11" type="primary">recN</name>
    <name evidence="11" type="ORF">FHP08_08800</name>
</gene>
<dbReference type="GO" id="GO:0006281">
    <property type="term" value="P:DNA repair"/>
    <property type="evidence" value="ECO:0007669"/>
    <property type="project" value="UniProtKB-KW"/>
</dbReference>
<comment type="caution">
    <text evidence="11">The sequence shown here is derived from an EMBL/GenBank/DDBJ whole genome shotgun (WGS) entry which is preliminary data.</text>
</comment>
<dbReference type="InterPro" id="IPR027417">
    <property type="entry name" value="P-loop_NTPase"/>
</dbReference>
<keyword evidence="7 9" id="KW-0234">DNA repair</keyword>
<keyword evidence="12" id="KW-1185">Reference proteome</keyword>
<dbReference type="EMBL" id="VDUY01000003">
    <property type="protein sequence ID" value="TXL66164.1"/>
    <property type="molecule type" value="Genomic_DNA"/>
</dbReference>
<dbReference type="NCBIfam" id="NF008121">
    <property type="entry name" value="PRK10869.1"/>
    <property type="match status" value="1"/>
</dbReference>
<name>A0A5C8NYS6_9BURK</name>
<dbReference type="Gene3D" id="3.40.50.300">
    <property type="entry name" value="P-loop containing nucleotide triphosphate hydrolases"/>
    <property type="match status" value="2"/>
</dbReference>
<dbReference type="NCBIfam" id="TIGR00634">
    <property type="entry name" value="recN"/>
    <property type="match status" value="1"/>
</dbReference>
<evidence type="ECO:0000256" key="1">
    <source>
        <dbReference type="ARBA" id="ARBA00003618"/>
    </source>
</evidence>
<dbReference type="InterPro" id="IPR004604">
    <property type="entry name" value="DNA_recomb/repair_RecN"/>
</dbReference>
<keyword evidence="5 9" id="KW-0227">DNA damage</keyword>
<dbReference type="FunFam" id="3.40.50.300:FF:000319">
    <property type="entry name" value="DNA repair protein RecN"/>
    <property type="match status" value="1"/>
</dbReference>
<dbReference type="AlphaFoldDB" id="A0A5C8NYS6"/>
<feature type="domain" description="RecF/RecN/SMC N-terminal" evidence="10">
    <location>
        <begin position="13"/>
        <end position="502"/>
    </location>
</feature>
<evidence type="ECO:0000256" key="8">
    <source>
        <dbReference type="ARBA" id="ARBA00033408"/>
    </source>
</evidence>
<evidence type="ECO:0000256" key="7">
    <source>
        <dbReference type="ARBA" id="ARBA00023204"/>
    </source>
</evidence>
<comment type="function">
    <text evidence="1 9">May be involved in recombinational repair of damaged DNA.</text>
</comment>